<sequence length="172" mass="19385">MSNRKQRSRAGQVVRFGLLSLIPGYPIYKAVASLKKNVQLGAKTLADRNRQLAEQRRDPRVATYNEALAKRTPESLPLEAIELSSVRHKRFFLAVATVSAAFLFGSTIGENYFGTFLGGLFVVFCLMLAVKYEHRLWQMETGKAAPDEPLGSFRKFFSTRGVLKRILSPRLF</sequence>
<keyword evidence="1" id="KW-1133">Transmembrane helix</keyword>
<feature type="transmembrane region" description="Helical" evidence="1">
    <location>
        <begin position="114"/>
        <end position="130"/>
    </location>
</feature>
<organism evidence="2 3">
    <name type="scientific">Candidatus Burkholderia verschuerenii</name>
    <dbReference type="NCBI Taxonomy" id="242163"/>
    <lineage>
        <taxon>Bacteria</taxon>
        <taxon>Pseudomonadati</taxon>
        <taxon>Pseudomonadota</taxon>
        <taxon>Betaproteobacteria</taxon>
        <taxon>Burkholderiales</taxon>
        <taxon>Burkholderiaceae</taxon>
        <taxon>Burkholderia</taxon>
    </lineage>
</organism>
<dbReference type="OrthoDB" id="8968575at2"/>
<name>A0A0L0MJ38_9BURK</name>
<reference evidence="3" key="1">
    <citation type="submission" date="2015-06" db="EMBL/GenBank/DDBJ databases">
        <title>Comparative genomics of Burkholderia leaf nodule symbionts.</title>
        <authorList>
            <person name="Carlier A."/>
            <person name="Eberl L."/>
            <person name="Pinto-Carbo M."/>
        </authorList>
    </citation>
    <scope>NUCLEOTIDE SEQUENCE [LARGE SCALE GENOMIC DNA]</scope>
    <source>
        <strain evidence="3">UZHbot4</strain>
    </source>
</reference>
<protein>
    <recommendedName>
        <fullName evidence="4">Transmembrane protein</fullName>
    </recommendedName>
</protein>
<evidence type="ECO:0000313" key="3">
    <source>
        <dbReference type="Proteomes" id="UP000036959"/>
    </source>
</evidence>
<dbReference type="PATRIC" id="fig|242163.4.peg.2603"/>
<evidence type="ECO:0000256" key="1">
    <source>
        <dbReference type="SAM" id="Phobius"/>
    </source>
</evidence>
<proteinExistence type="predicted"/>
<keyword evidence="1" id="KW-0812">Transmembrane</keyword>
<evidence type="ECO:0008006" key="4">
    <source>
        <dbReference type="Google" id="ProtNLM"/>
    </source>
</evidence>
<accession>A0A0L0MJ38</accession>
<feature type="transmembrane region" description="Helical" evidence="1">
    <location>
        <begin position="91"/>
        <end position="108"/>
    </location>
</feature>
<dbReference type="AlphaFoldDB" id="A0A0L0MJ38"/>
<comment type="caution">
    <text evidence="2">The sequence shown here is derived from an EMBL/GenBank/DDBJ whole genome shotgun (WGS) entry which is preliminary data.</text>
</comment>
<dbReference type="EMBL" id="LFJJ01000002">
    <property type="protein sequence ID" value="KND62330.1"/>
    <property type="molecule type" value="Genomic_DNA"/>
</dbReference>
<keyword evidence="3" id="KW-1185">Reference proteome</keyword>
<gene>
    <name evidence="2" type="ORF">BVER_01798</name>
</gene>
<dbReference type="RefSeq" id="WP_050451686.1">
    <property type="nucleotide sequence ID" value="NZ_LFJJ01000002.1"/>
</dbReference>
<dbReference type="Proteomes" id="UP000036959">
    <property type="component" value="Unassembled WGS sequence"/>
</dbReference>
<evidence type="ECO:0000313" key="2">
    <source>
        <dbReference type="EMBL" id="KND62330.1"/>
    </source>
</evidence>
<keyword evidence="1" id="KW-0472">Membrane</keyword>